<dbReference type="InterPro" id="IPR036890">
    <property type="entry name" value="HATPase_C_sf"/>
</dbReference>
<dbReference type="Gene3D" id="3.30.565.10">
    <property type="entry name" value="Histidine kinase-like ATPase, C-terminal domain"/>
    <property type="match status" value="1"/>
</dbReference>
<dbReference type="OrthoDB" id="9815202at2"/>
<dbReference type="SUPFAM" id="SSF55874">
    <property type="entry name" value="ATPase domain of HSP90 chaperone/DNA topoisomerase II/histidine kinase"/>
    <property type="match status" value="1"/>
</dbReference>
<proteinExistence type="predicted"/>
<keyword evidence="4 9" id="KW-0808">Transferase</keyword>
<dbReference type="GO" id="GO:0000160">
    <property type="term" value="P:phosphorelay signal transduction system"/>
    <property type="evidence" value="ECO:0007669"/>
    <property type="project" value="TreeGrafter"/>
</dbReference>
<comment type="catalytic activity">
    <reaction evidence="1">
        <text>ATP + protein L-histidine = ADP + protein N-phospho-L-histidine.</text>
        <dbReference type="EC" id="2.7.13.3"/>
    </reaction>
</comment>
<name>A0A1X6ZG08_9RHOB</name>
<dbReference type="GO" id="GO:0005886">
    <property type="term" value="C:plasma membrane"/>
    <property type="evidence" value="ECO:0007669"/>
    <property type="project" value="TreeGrafter"/>
</dbReference>
<keyword evidence="3" id="KW-0597">Phosphoprotein</keyword>
<evidence type="ECO:0000256" key="4">
    <source>
        <dbReference type="ARBA" id="ARBA00022679"/>
    </source>
</evidence>
<dbReference type="InterPro" id="IPR003594">
    <property type="entry name" value="HATPase_dom"/>
</dbReference>
<evidence type="ECO:0000256" key="2">
    <source>
        <dbReference type="ARBA" id="ARBA00012438"/>
    </source>
</evidence>
<keyword evidence="7" id="KW-0472">Membrane</keyword>
<dbReference type="EMBL" id="FWFN01000004">
    <property type="protein sequence ID" value="SLN50634.1"/>
    <property type="molecule type" value="Genomic_DNA"/>
</dbReference>
<dbReference type="InterPro" id="IPR050428">
    <property type="entry name" value="TCS_sensor_his_kinase"/>
</dbReference>
<keyword evidence="5" id="KW-0812">Transmembrane</keyword>
<gene>
    <name evidence="9" type="primary">envZ_3</name>
    <name evidence="9" type="ORF">PSM7751_02478</name>
</gene>
<reference evidence="9 10" key="1">
    <citation type="submission" date="2017-03" db="EMBL/GenBank/DDBJ databases">
        <authorList>
            <person name="Afonso C.L."/>
            <person name="Miller P.J."/>
            <person name="Scott M.A."/>
            <person name="Spackman E."/>
            <person name="Goraichik I."/>
            <person name="Dimitrov K.M."/>
            <person name="Suarez D.L."/>
            <person name="Swayne D.E."/>
        </authorList>
    </citation>
    <scope>NUCLEOTIDE SEQUENCE [LARGE SCALE GENOMIC DNA]</scope>
    <source>
        <strain evidence="9 10">CECT 7751</strain>
    </source>
</reference>
<evidence type="ECO:0000256" key="7">
    <source>
        <dbReference type="ARBA" id="ARBA00022989"/>
    </source>
</evidence>
<protein>
    <recommendedName>
        <fullName evidence="2">histidine kinase</fullName>
        <ecNumber evidence="2">2.7.13.3</ecNumber>
    </recommendedName>
</protein>
<dbReference type="EC" id="2.7.13.3" evidence="2"/>
<dbReference type="Pfam" id="PF02518">
    <property type="entry name" value="HATPase_c"/>
    <property type="match status" value="1"/>
</dbReference>
<dbReference type="AlphaFoldDB" id="A0A1X6ZG08"/>
<evidence type="ECO:0000256" key="5">
    <source>
        <dbReference type="ARBA" id="ARBA00022692"/>
    </source>
</evidence>
<evidence type="ECO:0000256" key="3">
    <source>
        <dbReference type="ARBA" id="ARBA00022553"/>
    </source>
</evidence>
<dbReference type="PROSITE" id="PS50109">
    <property type="entry name" value="HIS_KIN"/>
    <property type="match status" value="1"/>
</dbReference>
<dbReference type="PANTHER" id="PTHR45436">
    <property type="entry name" value="SENSOR HISTIDINE KINASE YKOH"/>
    <property type="match status" value="1"/>
</dbReference>
<dbReference type="RefSeq" id="WP_157792212.1">
    <property type="nucleotide sequence ID" value="NZ_FWFN01000004.1"/>
</dbReference>
<dbReference type="Proteomes" id="UP000193963">
    <property type="component" value="Unassembled WGS sequence"/>
</dbReference>
<evidence type="ECO:0000256" key="6">
    <source>
        <dbReference type="ARBA" id="ARBA00022777"/>
    </source>
</evidence>
<organism evidence="9 10">
    <name type="scientific">Pseudooceanicola marinus</name>
    <dbReference type="NCBI Taxonomy" id="396013"/>
    <lineage>
        <taxon>Bacteria</taxon>
        <taxon>Pseudomonadati</taxon>
        <taxon>Pseudomonadota</taxon>
        <taxon>Alphaproteobacteria</taxon>
        <taxon>Rhodobacterales</taxon>
        <taxon>Paracoccaceae</taxon>
        <taxon>Pseudooceanicola</taxon>
    </lineage>
</organism>
<accession>A0A1X6ZG08</accession>
<evidence type="ECO:0000313" key="10">
    <source>
        <dbReference type="Proteomes" id="UP000193963"/>
    </source>
</evidence>
<feature type="domain" description="Histidine kinase" evidence="8">
    <location>
        <begin position="1"/>
        <end position="71"/>
    </location>
</feature>
<keyword evidence="7" id="KW-1133">Transmembrane helix</keyword>
<evidence type="ECO:0000259" key="8">
    <source>
        <dbReference type="PROSITE" id="PS50109"/>
    </source>
</evidence>
<keyword evidence="10" id="KW-1185">Reference proteome</keyword>
<keyword evidence="6" id="KW-0418">Kinase</keyword>
<dbReference type="GO" id="GO:0004673">
    <property type="term" value="F:protein histidine kinase activity"/>
    <property type="evidence" value="ECO:0007669"/>
    <property type="project" value="UniProtKB-EC"/>
</dbReference>
<dbReference type="PANTHER" id="PTHR45436:SF5">
    <property type="entry name" value="SENSOR HISTIDINE KINASE TRCS"/>
    <property type="match status" value="1"/>
</dbReference>
<dbReference type="CDD" id="cd00075">
    <property type="entry name" value="HATPase"/>
    <property type="match status" value="1"/>
</dbReference>
<sequence>MTLADTGPGLPEAQRAEITRRFVRAERNRDVAGYGLGLALVRAIATRHGAKLTLPASEKGFRIEIAWPKLSRD</sequence>
<evidence type="ECO:0000256" key="1">
    <source>
        <dbReference type="ARBA" id="ARBA00000085"/>
    </source>
</evidence>
<dbReference type="InterPro" id="IPR005467">
    <property type="entry name" value="His_kinase_dom"/>
</dbReference>
<evidence type="ECO:0000313" key="9">
    <source>
        <dbReference type="EMBL" id="SLN50634.1"/>
    </source>
</evidence>